<accession>A0AAW2CB97</accession>
<name>A0AAW2CB97_9ROSI</name>
<reference evidence="2 3" key="1">
    <citation type="submission" date="2024-01" db="EMBL/GenBank/DDBJ databases">
        <title>A telomere-to-telomere, gap-free genome of sweet tea (Lithocarpus litseifolius).</title>
        <authorList>
            <person name="Zhou J."/>
        </authorList>
    </citation>
    <scope>NUCLEOTIDE SEQUENCE [LARGE SCALE GENOMIC DNA]</scope>
    <source>
        <strain evidence="2">Zhou-2022a</strain>
        <tissue evidence="2">Leaf</tissue>
    </source>
</reference>
<dbReference type="AlphaFoldDB" id="A0AAW2CB97"/>
<protein>
    <submittedName>
        <fullName evidence="2">Uncharacterized protein</fullName>
    </submittedName>
</protein>
<dbReference type="EMBL" id="JAZDWU010000008">
    <property type="protein sequence ID" value="KAK9994592.1"/>
    <property type="molecule type" value="Genomic_DNA"/>
</dbReference>
<evidence type="ECO:0000256" key="1">
    <source>
        <dbReference type="SAM" id="SignalP"/>
    </source>
</evidence>
<dbReference type="Proteomes" id="UP001459277">
    <property type="component" value="Unassembled WGS sequence"/>
</dbReference>
<feature type="chain" id="PRO_5043744086" evidence="1">
    <location>
        <begin position="26"/>
        <end position="310"/>
    </location>
</feature>
<comment type="caution">
    <text evidence="2">The sequence shown here is derived from an EMBL/GenBank/DDBJ whole genome shotgun (WGS) entry which is preliminary data.</text>
</comment>
<evidence type="ECO:0000313" key="2">
    <source>
        <dbReference type="EMBL" id="KAK9994592.1"/>
    </source>
</evidence>
<sequence>MGKQFLIGTTLGILSLLPFFPLALHTTYDLVIFCHPTEVEDGGDNESQTGVIPNMEIDFGGEDNTAYVTNVTHGEDTTNLSNTQALKHNNDTKSLAQLEGINSELLVPNLESMKHGIKEPEVIRSGSDKGSLEGFNAESNTGFPGIKESSVKPATSQCRVISTTEIEEQPTNVRTWTIWHCRNSLRISDNPFPILRVLQDARSVRASYIVFLCPFLLNLRPRFGQYGHTGIKSELTILVAVQISSQTRPKELLTKFQAVQQPSLPQSTPIRVRWRAPILDMGTGATQTDQGSGELPLKEGPIKAQSMAQY</sequence>
<keyword evidence="3" id="KW-1185">Reference proteome</keyword>
<gene>
    <name evidence="2" type="ORF">SO802_024295</name>
</gene>
<evidence type="ECO:0000313" key="3">
    <source>
        <dbReference type="Proteomes" id="UP001459277"/>
    </source>
</evidence>
<feature type="signal peptide" evidence="1">
    <location>
        <begin position="1"/>
        <end position="25"/>
    </location>
</feature>
<organism evidence="2 3">
    <name type="scientific">Lithocarpus litseifolius</name>
    <dbReference type="NCBI Taxonomy" id="425828"/>
    <lineage>
        <taxon>Eukaryota</taxon>
        <taxon>Viridiplantae</taxon>
        <taxon>Streptophyta</taxon>
        <taxon>Embryophyta</taxon>
        <taxon>Tracheophyta</taxon>
        <taxon>Spermatophyta</taxon>
        <taxon>Magnoliopsida</taxon>
        <taxon>eudicotyledons</taxon>
        <taxon>Gunneridae</taxon>
        <taxon>Pentapetalae</taxon>
        <taxon>rosids</taxon>
        <taxon>fabids</taxon>
        <taxon>Fagales</taxon>
        <taxon>Fagaceae</taxon>
        <taxon>Lithocarpus</taxon>
    </lineage>
</organism>
<proteinExistence type="predicted"/>
<keyword evidence="1" id="KW-0732">Signal</keyword>